<evidence type="ECO:0000313" key="2">
    <source>
        <dbReference type="Proteomes" id="UP000447081"/>
    </source>
</evidence>
<feature type="non-terminal residue" evidence="1">
    <location>
        <position position="1"/>
    </location>
</feature>
<sequence>VLLKQPEKLNTAYWRATRKLRLKLFGKIVKSRCLTAPALRKWIMRSGVAHIPQLKD</sequence>
<accession>A0A8T6BZL0</accession>
<gene>
    <name evidence="1" type="ORF">GRW24_33430</name>
</gene>
<dbReference type="Proteomes" id="UP000447081">
    <property type="component" value="Unassembled WGS sequence"/>
</dbReference>
<dbReference type="EMBL" id="WUIG01001756">
    <property type="protein sequence ID" value="MXJ13295.1"/>
    <property type="molecule type" value="Genomic_DNA"/>
</dbReference>
<proteinExistence type="predicted"/>
<comment type="caution">
    <text evidence="1">The sequence shown here is derived from an EMBL/GenBank/DDBJ whole genome shotgun (WGS) entry which is preliminary data.</text>
</comment>
<protein>
    <submittedName>
        <fullName evidence="1">Colicin M resistance protein CbrA</fullName>
    </submittedName>
</protein>
<dbReference type="AlphaFoldDB" id="A0A8T6BZL0"/>
<evidence type="ECO:0000313" key="1">
    <source>
        <dbReference type="EMBL" id="MXJ13295.1"/>
    </source>
</evidence>
<organism evidence="1 2">
    <name type="scientific">Escherichia coli</name>
    <dbReference type="NCBI Taxonomy" id="562"/>
    <lineage>
        <taxon>Bacteria</taxon>
        <taxon>Pseudomonadati</taxon>
        <taxon>Pseudomonadota</taxon>
        <taxon>Gammaproteobacteria</taxon>
        <taxon>Enterobacterales</taxon>
        <taxon>Enterobacteriaceae</taxon>
        <taxon>Escherichia</taxon>
    </lineage>
</organism>
<reference evidence="1 2" key="1">
    <citation type="submission" date="2019-12" db="EMBL/GenBank/DDBJ databases">
        <title>Enteriobacteria Tanzani isolates_10434.</title>
        <authorList>
            <person name="Subbiah M."/>
            <person name="Call D."/>
        </authorList>
    </citation>
    <scope>NUCLEOTIDE SEQUENCE [LARGE SCALE GENOMIC DNA]</scope>
    <source>
        <strain evidence="1 2">10434wG3</strain>
    </source>
</reference>
<name>A0A8T6BZL0_ECOLX</name>